<keyword evidence="2" id="KW-1185">Reference proteome</keyword>
<accession>A0ACC2G232</accession>
<sequence>MSVPAGLQSMSVSGREMKNSNQPQLHLTSPMGDANANVLALTREDEEGTGEVLAMIPDDLASRPLPPLVAQSEAQDKLMIWGTEEQSVDRDLRDFEVLDCCVIHNCPGDDKEEQEDGGEDSKGDEGLMSISSSSTASSVCVHRDDNDSNGREREIDQERGLDGAGEKEIEKERGVLLCSSEEPDDSSTGSEGVKEKRGEQKEKADRNRDSLKEAGCPLKGNVSDTSSCMSAVSPFCITMENARNTTGHPQTTSSPSSIVIPDPNLDTNCKPMAHSYLTTSARIPGRFKIWAPPVDQNRNSAATEQSQQTLDPTAHLYQRASYQREHNQDQESSRPVLELLAGQSTTPEQGSSHDIVTHRLEPRYSQGRIHFSSSYGGMGQRKKDGEKVLPPPRRQQLVRPLCQSEPGKVRSVVEPVTQWCSSPPQSSDADPIVMDLGHMGLNGRHTQEIIEIKSTSPGVLQPTQSSLPAQREARSLGRQGSSAERGSSPSSSLERRRQYDAQSQFKYRRAACSSPNCREANAAAAHTHTPPPSPLRTPKASPWRQQQQQLMSPSRIITGTARYPQGCGSSGLRPPLKSNLTSGIPKPPLHHHQAINPGSSDTSPPKCPTKSKGVRPKIITYVRKGPQLKPPASNGPYQLKAEVVYGPSLDKFLPMEKGRRVGSPSQEEPSSSRMSQAVQAYSSSSLLRSGRGLRPQLGLGAVARGNPGSVVASATKSHMIVQSQRSGLGFSQPVQAVSPATNQNGHEKTGDQRRPSTTPYPASTQTSRILLPKPGQTGLRAPGFSSVRVLAGSSGSSWTSSLAGFSFVRSSSVSSVSSLQSADSIQTEPYQRLSVSDNPTPHTQTDPPSTDLQQRGGPPHFSPRSLQPPSTPALPRRYLPAQPRGSPVGGRKEFQRSSEITRSLPSSPKRLAVVPPKPQSPVLSRQRPSSVPPGSPLHVAQFRPQQEQQEIVEKEEAQTKEREREHGERNREQEKQKEEVQRLQDRCEKQEKQLRILEQELKTTNLGLQAFIITTQHYCLQNEGGAEKEKQLSVEMLKIKEEVASNTAQWEKLQKEKACLEAGYEREFQELQLQQEKELAAVEAELRACHSKETQHLRAEHQEEVEEIKAQQQEQLEELLANHETAVQELRDMHDITMTTLHEEHARTMRDLRKSHEQQKVTLEEDFDKLRLSLRDQVDTLTFQNRSLRDRAQRFEEALRKSTDEKIQEALAPYRHIEKDLKSLKEVVVMKNTQIHQQENKISDLEIVAQKNVMLEEQIHVLQQQNEDLMARIDNNLALSRQLSEENANLQENVEKESRVMVRVFLIEPVAGLYAFSMFMLYPLIQQYIYRRLWQQLTGAPYPANLNHTYCSDSSTNISSIHQSVQKEASLFLLYSELCFLFPSLLSSLFLVSYSDHRGRKVALLPPLVGELFFALSYATVSHFSLSLSYLLAASFLTGILGGAPALMGASFAYIADLCEGGKQGVMGVEDGGRAGERSWGKGGDRTIRMAGLDMLLGVLSGLASLCTGFFIQAAGFTWPFITAAVLHLVNLLYTAGLLQETVVTPSSSSPSLSLSSQSRFGTGAGSTYSLQREALIGRLQGVYLLFAASSRRRNTVLVLMLAAFSFYKVSLLGGMSIFILYELNAPLCWSEVLVGYGSALSSLIYLASFTGVLVLSRWVRDGLTVLLGVLSVASGLLMAVFAKTTLLMFLVRLPLLLAIMPTPVLRSMMSRIVLSSEQGAMFACVAFVEMLSVAVGFTVFSSIYAATVSWFPGFSFLLASAITLIPAVLIGVVMCLRLDQDEEASQLTEEEESSGQSLQLPHWNSS</sequence>
<evidence type="ECO:0000313" key="2">
    <source>
        <dbReference type="Proteomes" id="UP001157502"/>
    </source>
</evidence>
<organism evidence="1 2">
    <name type="scientific">Dallia pectoralis</name>
    <name type="common">Alaska blackfish</name>
    <dbReference type="NCBI Taxonomy" id="75939"/>
    <lineage>
        <taxon>Eukaryota</taxon>
        <taxon>Metazoa</taxon>
        <taxon>Chordata</taxon>
        <taxon>Craniata</taxon>
        <taxon>Vertebrata</taxon>
        <taxon>Euteleostomi</taxon>
        <taxon>Actinopterygii</taxon>
        <taxon>Neopterygii</taxon>
        <taxon>Teleostei</taxon>
        <taxon>Protacanthopterygii</taxon>
        <taxon>Esociformes</taxon>
        <taxon>Umbridae</taxon>
        <taxon>Dallia</taxon>
    </lineage>
</organism>
<name>A0ACC2G232_DALPE</name>
<protein>
    <submittedName>
        <fullName evidence="1">Uncharacterized protein</fullName>
    </submittedName>
</protein>
<proteinExistence type="predicted"/>
<dbReference type="EMBL" id="CM055746">
    <property type="protein sequence ID" value="KAJ7997578.1"/>
    <property type="molecule type" value="Genomic_DNA"/>
</dbReference>
<gene>
    <name evidence="1" type="ORF">DPEC_G00230450</name>
</gene>
<dbReference type="Proteomes" id="UP001157502">
    <property type="component" value="Chromosome 19"/>
</dbReference>
<evidence type="ECO:0000313" key="1">
    <source>
        <dbReference type="EMBL" id="KAJ7997578.1"/>
    </source>
</evidence>
<comment type="caution">
    <text evidence="1">The sequence shown here is derived from an EMBL/GenBank/DDBJ whole genome shotgun (WGS) entry which is preliminary data.</text>
</comment>
<reference evidence="1" key="1">
    <citation type="submission" date="2021-05" db="EMBL/GenBank/DDBJ databases">
        <authorList>
            <person name="Pan Q."/>
            <person name="Jouanno E."/>
            <person name="Zahm M."/>
            <person name="Klopp C."/>
            <person name="Cabau C."/>
            <person name="Louis A."/>
            <person name="Berthelot C."/>
            <person name="Parey E."/>
            <person name="Roest Crollius H."/>
            <person name="Montfort J."/>
            <person name="Robinson-Rechavi M."/>
            <person name="Bouchez O."/>
            <person name="Lampietro C."/>
            <person name="Lopez Roques C."/>
            <person name="Donnadieu C."/>
            <person name="Postlethwait J."/>
            <person name="Bobe J."/>
            <person name="Dillon D."/>
            <person name="Chandos A."/>
            <person name="von Hippel F."/>
            <person name="Guiguen Y."/>
        </authorList>
    </citation>
    <scope>NUCLEOTIDE SEQUENCE</scope>
    <source>
        <strain evidence="1">YG-Jan2019</strain>
    </source>
</reference>